<dbReference type="Proteomes" id="UP001516400">
    <property type="component" value="Unassembled WGS sequence"/>
</dbReference>
<evidence type="ECO:0000256" key="1">
    <source>
        <dbReference type="ARBA" id="ARBA00004888"/>
    </source>
</evidence>
<evidence type="ECO:0000256" key="2">
    <source>
        <dbReference type="ARBA" id="ARBA00005028"/>
    </source>
</evidence>
<dbReference type="EMBL" id="JABFTP020000165">
    <property type="protein sequence ID" value="KAL3285187.1"/>
    <property type="molecule type" value="Genomic_DNA"/>
</dbReference>
<comment type="pathway">
    <text evidence="1">Carbohydrate degradation; glycolysis; D-glyceraldehyde 3-phosphate and glycerone phosphate from D-glucose: step 1/4.</text>
</comment>
<evidence type="ECO:0000256" key="9">
    <source>
        <dbReference type="ARBA" id="ARBA00044613"/>
    </source>
</evidence>
<dbReference type="InterPro" id="IPR022673">
    <property type="entry name" value="Hexokinase_C"/>
</dbReference>
<keyword evidence="8 12" id="KW-0324">Glycolysis</keyword>
<proteinExistence type="inferred from homology"/>
<comment type="catalytic activity">
    <reaction evidence="10">
        <text>D-fructose + ATP = D-fructose 6-phosphate + ADP + H(+)</text>
        <dbReference type="Rhea" id="RHEA:16125"/>
        <dbReference type="ChEBI" id="CHEBI:15378"/>
        <dbReference type="ChEBI" id="CHEBI:30616"/>
        <dbReference type="ChEBI" id="CHEBI:37721"/>
        <dbReference type="ChEBI" id="CHEBI:61527"/>
        <dbReference type="ChEBI" id="CHEBI:456216"/>
        <dbReference type="EC" id="2.7.1.1"/>
    </reaction>
    <physiologicalReaction direction="left-to-right" evidence="10">
        <dbReference type="Rhea" id="RHEA:16126"/>
    </physiologicalReaction>
</comment>
<evidence type="ECO:0000256" key="10">
    <source>
        <dbReference type="ARBA" id="ARBA00047905"/>
    </source>
</evidence>
<dbReference type="PANTHER" id="PTHR19443:SF16">
    <property type="entry name" value="HEXOKINASE TYPE 1-RELATED"/>
    <property type="match status" value="1"/>
</dbReference>
<evidence type="ECO:0000259" key="14">
    <source>
        <dbReference type="Pfam" id="PF03727"/>
    </source>
</evidence>
<comment type="caution">
    <text evidence="15">The sequence shown here is derived from an EMBL/GenBank/DDBJ whole genome shotgun (WGS) entry which is preliminary data.</text>
</comment>
<evidence type="ECO:0000256" key="11">
    <source>
        <dbReference type="ARBA" id="ARBA00048160"/>
    </source>
</evidence>
<dbReference type="Pfam" id="PF03727">
    <property type="entry name" value="Hexokinase_2"/>
    <property type="match status" value="1"/>
</dbReference>
<sequence length="361" mass="40385">MRSKLFSIPKHIMLDSGEHLFDHVADCLYKFMKEENLLTETLPLGFTFGFPLIQKSLTSGILRRWTKGFNCSDTEGHDVVQLLQDAINRRGIEGHVRVRAIINDTTGTLIASAFQNPDTRIGVIVSTGSNACYLERQSNAELFDAVNMGSGNVLINCEWGAFGDDGSLDFIRTSFDKEIDEHTVNPGKQLHEKMISGMYMGELVRLVLEKFTKEGLLFKGVGSDLLFTRDRFYSKYVSDIESDRFGTYTNCIEILEELGLKLATEQDYINVRFICECISKRAAYLVSSGISALLNKMGEKKVTVGIDGSVYKYHPHFHNILVEKINHLVEPGIQFELKLSEDGNGMGAALVAAVAEQYNIL</sequence>
<dbReference type="AlphaFoldDB" id="A0ABD2P2N4"/>
<keyword evidence="7 12" id="KW-0067">ATP-binding</keyword>
<evidence type="ECO:0000256" key="8">
    <source>
        <dbReference type="ARBA" id="ARBA00023152"/>
    </source>
</evidence>
<dbReference type="PRINTS" id="PR00475">
    <property type="entry name" value="HEXOKINASE"/>
</dbReference>
<dbReference type="SUPFAM" id="SSF53067">
    <property type="entry name" value="Actin-like ATPase domain"/>
    <property type="match status" value="2"/>
</dbReference>
<evidence type="ECO:0000256" key="12">
    <source>
        <dbReference type="RuleBase" id="RU362007"/>
    </source>
</evidence>
<keyword evidence="16" id="KW-1185">Reference proteome</keyword>
<comment type="pathway">
    <text evidence="2">Carbohydrate metabolism; hexose metabolism.</text>
</comment>
<dbReference type="InterPro" id="IPR022672">
    <property type="entry name" value="Hexokinase_N"/>
</dbReference>
<evidence type="ECO:0000256" key="5">
    <source>
        <dbReference type="ARBA" id="ARBA00022741"/>
    </source>
</evidence>
<dbReference type="PANTHER" id="PTHR19443">
    <property type="entry name" value="HEXOKINASE"/>
    <property type="match status" value="1"/>
</dbReference>
<evidence type="ECO:0000256" key="7">
    <source>
        <dbReference type="ARBA" id="ARBA00022840"/>
    </source>
</evidence>
<comment type="catalytic activity">
    <reaction evidence="9">
        <text>a D-hexose + ATP = a D-hexose 6-phosphate + ADP + H(+)</text>
        <dbReference type="Rhea" id="RHEA:22740"/>
        <dbReference type="ChEBI" id="CHEBI:4194"/>
        <dbReference type="ChEBI" id="CHEBI:15378"/>
        <dbReference type="ChEBI" id="CHEBI:30616"/>
        <dbReference type="ChEBI" id="CHEBI:229467"/>
        <dbReference type="ChEBI" id="CHEBI:456216"/>
        <dbReference type="EC" id="2.7.1.1"/>
    </reaction>
    <physiologicalReaction direction="left-to-right" evidence="9">
        <dbReference type="Rhea" id="RHEA:22741"/>
    </physiologicalReaction>
</comment>
<protein>
    <recommendedName>
        <fullName evidence="12">Phosphotransferase</fullName>
        <ecNumber evidence="12">2.7.1.-</ecNumber>
    </recommendedName>
</protein>
<dbReference type="GO" id="GO:0005524">
    <property type="term" value="F:ATP binding"/>
    <property type="evidence" value="ECO:0007669"/>
    <property type="project" value="UniProtKB-UniRule"/>
</dbReference>
<evidence type="ECO:0000256" key="4">
    <source>
        <dbReference type="ARBA" id="ARBA00022679"/>
    </source>
</evidence>
<comment type="catalytic activity">
    <reaction evidence="11">
        <text>D-glucose + ATP = D-glucose 6-phosphate + ADP + H(+)</text>
        <dbReference type="Rhea" id="RHEA:17825"/>
        <dbReference type="ChEBI" id="CHEBI:4167"/>
        <dbReference type="ChEBI" id="CHEBI:15378"/>
        <dbReference type="ChEBI" id="CHEBI:30616"/>
        <dbReference type="ChEBI" id="CHEBI:61548"/>
        <dbReference type="ChEBI" id="CHEBI:456216"/>
        <dbReference type="EC" id="2.7.1.1"/>
    </reaction>
    <physiologicalReaction direction="left-to-right" evidence="11">
        <dbReference type="Rhea" id="RHEA:17826"/>
    </physiologicalReaction>
</comment>
<dbReference type="Gene3D" id="3.40.367.20">
    <property type="match status" value="1"/>
</dbReference>
<dbReference type="GO" id="GO:0006096">
    <property type="term" value="P:glycolytic process"/>
    <property type="evidence" value="ECO:0007669"/>
    <property type="project" value="UniProtKB-KW"/>
</dbReference>
<dbReference type="Pfam" id="PF00349">
    <property type="entry name" value="Hexokinase_1"/>
    <property type="match status" value="1"/>
</dbReference>
<name>A0ABD2P2N4_9CUCU</name>
<dbReference type="GO" id="GO:0006006">
    <property type="term" value="P:glucose metabolic process"/>
    <property type="evidence" value="ECO:0007669"/>
    <property type="project" value="UniProtKB-ARBA"/>
</dbReference>
<dbReference type="FunFam" id="3.40.367.20:FF:000005">
    <property type="entry name" value="Phosphotransferase"/>
    <property type="match status" value="1"/>
</dbReference>
<dbReference type="InterPro" id="IPR043129">
    <property type="entry name" value="ATPase_NBD"/>
</dbReference>
<keyword evidence="5 12" id="KW-0547">Nucleotide-binding</keyword>
<feature type="domain" description="Hexokinase C-terminal" evidence="14">
    <location>
        <begin position="120"/>
        <end position="354"/>
    </location>
</feature>
<evidence type="ECO:0000313" key="16">
    <source>
        <dbReference type="Proteomes" id="UP001516400"/>
    </source>
</evidence>
<feature type="domain" description="Hexokinase N-terminal" evidence="13">
    <location>
        <begin position="3"/>
        <end position="114"/>
    </location>
</feature>
<evidence type="ECO:0000256" key="6">
    <source>
        <dbReference type="ARBA" id="ARBA00022777"/>
    </source>
</evidence>
<keyword evidence="6 12" id="KW-0418">Kinase</keyword>
<dbReference type="GO" id="GO:0004396">
    <property type="term" value="F:hexokinase activity"/>
    <property type="evidence" value="ECO:0007669"/>
    <property type="project" value="UniProtKB-UniRule"/>
</dbReference>
<evidence type="ECO:0000256" key="3">
    <source>
        <dbReference type="ARBA" id="ARBA00009225"/>
    </source>
</evidence>
<dbReference type="Gene3D" id="3.30.420.40">
    <property type="match status" value="1"/>
</dbReference>
<dbReference type="FunFam" id="3.30.420.40:FF:000805">
    <property type="entry name" value="Hexokinase-2"/>
    <property type="match status" value="1"/>
</dbReference>
<dbReference type="PROSITE" id="PS51748">
    <property type="entry name" value="HEXOKINASE_2"/>
    <property type="match status" value="1"/>
</dbReference>
<evidence type="ECO:0000259" key="13">
    <source>
        <dbReference type="Pfam" id="PF00349"/>
    </source>
</evidence>
<dbReference type="EC" id="2.7.1.-" evidence="12"/>
<evidence type="ECO:0000313" key="15">
    <source>
        <dbReference type="EMBL" id="KAL3285187.1"/>
    </source>
</evidence>
<accession>A0ABD2P2N4</accession>
<organism evidence="15 16">
    <name type="scientific">Cryptolaemus montrouzieri</name>
    <dbReference type="NCBI Taxonomy" id="559131"/>
    <lineage>
        <taxon>Eukaryota</taxon>
        <taxon>Metazoa</taxon>
        <taxon>Ecdysozoa</taxon>
        <taxon>Arthropoda</taxon>
        <taxon>Hexapoda</taxon>
        <taxon>Insecta</taxon>
        <taxon>Pterygota</taxon>
        <taxon>Neoptera</taxon>
        <taxon>Endopterygota</taxon>
        <taxon>Coleoptera</taxon>
        <taxon>Polyphaga</taxon>
        <taxon>Cucujiformia</taxon>
        <taxon>Coccinelloidea</taxon>
        <taxon>Coccinellidae</taxon>
        <taxon>Scymninae</taxon>
        <taxon>Scymnini</taxon>
        <taxon>Cryptolaemus</taxon>
    </lineage>
</organism>
<reference evidence="15 16" key="1">
    <citation type="journal article" date="2021" name="BMC Biol.">
        <title>Horizontally acquired antibacterial genes associated with adaptive radiation of ladybird beetles.</title>
        <authorList>
            <person name="Li H.S."/>
            <person name="Tang X.F."/>
            <person name="Huang Y.H."/>
            <person name="Xu Z.Y."/>
            <person name="Chen M.L."/>
            <person name="Du X.Y."/>
            <person name="Qiu B.Y."/>
            <person name="Chen P.T."/>
            <person name="Zhang W."/>
            <person name="Slipinski A."/>
            <person name="Escalona H.E."/>
            <person name="Waterhouse R.M."/>
            <person name="Zwick A."/>
            <person name="Pang H."/>
        </authorList>
    </citation>
    <scope>NUCLEOTIDE SEQUENCE [LARGE SCALE GENOMIC DNA]</scope>
    <source>
        <strain evidence="15">SYSU2018</strain>
    </source>
</reference>
<keyword evidence="4 12" id="KW-0808">Transferase</keyword>
<dbReference type="InterPro" id="IPR001312">
    <property type="entry name" value="Hexokinase"/>
</dbReference>
<gene>
    <name evidence="15" type="ORF">HHI36_019306</name>
</gene>
<comment type="similarity">
    <text evidence="3 12">Belongs to the hexokinase family.</text>
</comment>